<protein>
    <recommendedName>
        <fullName evidence="2">SpaA-like prealbumin fold domain-containing protein</fullName>
    </recommendedName>
</protein>
<dbReference type="AlphaFoldDB" id="A0A6N7XFG1"/>
<organism evidence="3 4">
    <name type="scientific">Peptostreptococcus porci</name>
    <dbReference type="NCBI Taxonomy" id="2652282"/>
    <lineage>
        <taxon>Bacteria</taxon>
        <taxon>Bacillati</taxon>
        <taxon>Bacillota</taxon>
        <taxon>Clostridia</taxon>
        <taxon>Peptostreptococcales</taxon>
        <taxon>Peptostreptococcaceae</taxon>
        <taxon>Peptostreptococcus</taxon>
    </lineage>
</organism>
<name>A0A6N7XFG1_9FIRM</name>
<proteinExistence type="predicted"/>
<dbReference type="EMBL" id="VUNE01000001">
    <property type="protein sequence ID" value="MST61949.1"/>
    <property type="molecule type" value="Genomic_DNA"/>
</dbReference>
<feature type="domain" description="SpaA-like prealbumin fold" evidence="2">
    <location>
        <begin position="169"/>
        <end position="257"/>
    </location>
</feature>
<keyword evidence="1" id="KW-0472">Membrane</keyword>
<evidence type="ECO:0000313" key="3">
    <source>
        <dbReference type="EMBL" id="MST61949.1"/>
    </source>
</evidence>
<dbReference type="SUPFAM" id="SSF49478">
    <property type="entry name" value="Cna protein B-type domain"/>
    <property type="match status" value="1"/>
</dbReference>
<dbReference type="InterPro" id="IPR041033">
    <property type="entry name" value="SpaA_PFL_dom_1"/>
</dbReference>
<evidence type="ECO:0000313" key="4">
    <source>
        <dbReference type="Proteomes" id="UP000440713"/>
    </source>
</evidence>
<dbReference type="InterPro" id="IPR013783">
    <property type="entry name" value="Ig-like_fold"/>
</dbReference>
<feature type="transmembrane region" description="Helical" evidence="1">
    <location>
        <begin position="299"/>
        <end position="319"/>
    </location>
</feature>
<sequence length="326" mass="36474">MKINKVKINRIKRVMAFVLVLGAVFVQSHSYAESMREIKLDTSMYLNSESGKNLVGRKLQIWRVSDKITDENDKVSLVKSLENYSTEKLDDEYKKYGASIITNAISSDGIIKINFDKSGSYYVRELLNVGEKRILSSFIINVSFDSTVTDIKPKLYSPPPIENHGGYKFLKVANDRAQTPLQGASFKVMKNIGGYYSAVQRDSKDYIVTSNDKGEFFVSDLPYGTYYLWETKSPNGYLPLSKSIKFVVNSKSGISDVLKIENKFNSIFNRNNTDGGSGDSISKNRSSSGTITIPKTGDVMLILLTVGGSVLCLLGYRLVRDDKQFI</sequence>
<keyword evidence="1" id="KW-1133">Transmembrane helix</keyword>
<gene>
    <name evidence="3" type="ORF">FYJ71_03035</name>
</gene>
<accession>A0A6N7XFG1</accession>
<dbReference type="Pfam" id="PF17802">
    <property type="entry name" value="SpaA"/>
    <property type="match status" value="1"/>
</dbReference>
<dbReference type="Gene3D" id="2.60.40.10">
    <property type="entry name" value="Immunoglobulins"/>
    <property type="match status" value="1"/>
</dbReference>
<evidence type="ECO:0000259" key="2">
    <source>
        <dbReference type="Pfam" id="PF17802"/>
    </source>
</evidence>
<reference evidence="3 4" key="1">
    <citation type="submission" date="2019-08" db="EMBL/GenBank/DDBJ databases">
        <title>In-depth cultivation of the pig gut microbiome towards novel bacterial diversity and tailored functional studies.</title>
        <authorList>
            <person name="Wylensek D."/>
            <person name="Hitch T.C.A."/>
            <person name="Clavel T."/>
        </authorList>
    </citation>
    <scope>NUCLEOTIDE SEQUENCE [LARGE SCALE GENOMIC DNA]</scope>
    <source>
        <strain evidence="3 4">WCA-SAB-591-4A-A</strain>
    </source>
</reference>
<evidence type="ECO:0000256" key="1">
    <source>
        <dbReference type="SAM" id="Phobius"/>
    </source>
</evidence>
<dbReference type="RefSeq" id="WP_154537321.1">
    <property type="nucleotide sequence ID" value="NZ_VUNE01000001.1"/>
</dbReference>
<keyword evidence="4" id="KW-1185">Reference proteome</keyword>
<dbReference type="Gene3D" id="2.60.40.4180">
    <property type="match status" value="1"/>
</dbReference>
<comment type="caution">
    <text evidence="3">The sequence shown here is derived from an EMBL/GenBank/DDBJ whole genome shotgun (WGS) entry which is preliminary data.</text>
</comment>
<keyword evidence="1" id="KW-0812">Transmembrane</keyword>
<dbReference type="Proteomes" id="UP000440713">
    <property type="component" value="Unassembled WGS sequence"/>
</dbReference>